<keyword evidence="2" id="KW-0732">Signal</keyword>
<feature type="compositionally biased region" description="Basic and acidic residues" evidence="1">
    <location>
        <begin position="84"/>
        <end position="103"/>
    </location>
</feature>
<evidence type="ECO:0000256" key="2">
    <source>
        <dbReference type="SAM" id="SignalP"/>
    </source>
</evidence>
<dbReference type="SUPFAM" id="SSF51126">
    <property type="entry name" value="Pectin lyase-like"/>
    <property type="match status" value="1"/>
</dbReference>
<accession>A0A134AIB7</accession>
<dbReference type="NCBIfam" id="TIGR01167">
    <property type="entry name" value="LPXTG_anchor"/>
    <property type="match status" value="1"/>
</dbReference>
<dbReference type="Proteomes" id="UP000070442">
    <property type="component" value="Unassembled WGS sequence"/>
</dbReference>
<evidence type="ECO:0000259" key="3">
    <source>
        <dbReference type="Pfam" id="PF05738"/>
    </source>
</evidence>
<dbReference type="PATRIC" id="fig|755172.3.peg.542"/>
<evidence type="ECO:0000256" key="1">
    <source>
        <dbReference type="SAM" id="MobiDB-lite"/>
    </source>
</evidence>
<dbReference type="EMBL" id="LSDG01000019">
    <property type="protein sequence ID" value="KXB67379.1"/>
    <property type="molecule type" value="Genomic_DNA"/>
</dbReference>
<feature type="region of interest" description="Disordered" evidence="1">
    <location>
        <begin position="50"/>
        <end position="185"/>
    </location>
</feature>
<keyword evidence="5" id="KW-1185">Reference proteome</keyword>
<sequence length="1050" mass="112911">MNRKRKLYFTFLLAFVFGLFSLNSQAFAEEMNSTAEMAIEAGEVKADAEANAAVDRESPAISEGKLSDEDQKILSGGGTGVKSESVHELKSDVNSLNEEKTIPDDEATSAVNDENAKSEAPSQDGKNLAEQGKDLKSSEESDALDKKEATLEVAEEKEAESVASDDPEAKGIYLNGESGKDENDGLTKETAVNTFKKAKELIEKEVNKAITKIFVTGTTSVEGDISLKDKDAKLVRDKEFNGYLLKVNEGKTATLKNITIDGNSDENKTIENSLVYVDGGTLNIEEGAVLRNNKIKKIENTATRGGAVYANNATVNMTGGLIEENQATYGGGVYLHGSTLNFSGGTIKANESKLVHDTAYSQYYSAGGGIAAYEGSTIKMSGEAEVSGNTAAEIGGGISLGTNQAGGTNHLYMTGGTIDGNTAGSAGGGLFIQGGIRNGHQSIAEITAGKITNNTMTGKGKTDKAFGGGGIYVNGVANPWTWQGHTYYGANGELHIKNVLITDNTAKWQGAGMANCPISKTTIYVNDGAAIYGNHAEREGNDFFAYSNKRYGAHSGEAKYKLSKWMLGGAPFNWTTPDGKPLADDKHEGILPAGTGFFLPGNGLALNANSKGNALTEVLTKVIISGNHSATRGGGIGSNGSVTIGTDDKTTKVKVEKKWDDGDNANNKRPSTIEVQLLARIGDEEYLVETKKVSKDDNWKATFSNLPMYSEKGEISYFVKEVGIKGYESTVTGDKEKGFTITNKEKPEEPKTRDIKVTKRWDLVDGEKPVDKIDVELYRNGESTGKKLELNAGNNWSGEFKGLEIADKNTPAVEYRYSIKEVGEVNGLIQFGSKTFEVSYSGDMESGFILTNKEKPEIPPETPPTPPTRDIHIVKKWDLVGNEKPVARIEVELYRDGKATGKVLELNESNNWSGSFTGLEVRDGSDPSRDYIYTVKERGENGGFLRIGDRDFDVSYEGSMDSGFVITNKEKPEIPPETPPEEPEKPGKPNEPETPETPDVPDKPDKPNKPGNPGAPQTGDGFDMNLWAGLASLSVAALGFIGSKKRRDEE</sequence>
<dbReference type="InterPro" id="IPR006626">
    <property type="entry name" value="PbH1"/>
</dbReference>
<feature type="chain" id="PRO_5007461524" evidence="2">
    <location>
        <begin position="29"/>
        <end position="1050"/>
    </location>
</feature>
<evidence type="ECO:0000313" key="4">
    <source>
        <dbReference type="EMBL" id="KXB67379.1"/>
    </source>
</evidence>
<dbReference type="SMART" id="SM00710">
    <property type="entry name" value="PbH1"/>
    <property type="match status" value="7"/>
</dbReference>
<gene>
    <name evidence="4" type="ORF">HMPREF1863_00569</name>
</gene>
<name>A0A134AIB7_9FIRM</name>
<dbReference type="OrthoDB" id="9816455at2"/>
<dbReference type="AlphaFoldDB" id="A0A134AIB7"/>
<feature type="compositionally biased region" description="Basic and acidic residues" evidence="1">
    <location>
        <begin position="982"/>
        <end position="991"/>
    </location>
</feature>
<comment type="caution">
    <text evidence="4">The sequence shown here is derived from an EMBL/GenBank/DDBJ whole genome shotgun (WGS) entry which is preliminary data.</text>
</comment>
<dbReference type="STRING" id="755172.HMPREF1863_00569"/>
<proteinExistence type="predicted"/>
<dbReference type="RefSeq" id="WP_068367113.1">
    <property type="nucleotide sequence ID" value="NZ_KQ960171.1"/>
</dbReference>
<reference evidence="5" key="1">
    <citation type="submission" date="2016-01" db="EMBL/GenBank/DDBJ databases">
        <authorList>
            <person name="Mitreva M."/>
            <person name="Pepin K.H."/>
            <person name="Mihindukulasuriya K.A."/>
            <person name="Fulton R."/>
            <person name="Fronick C."/>
            <person name="O'Laughlin M."/>
            <person name="Miner T."/>
            <person name="Herter B."/>
            <person name="Rosa B.A."/>
            <person name="Cordes M."/>
            <person name="Tomlinson C."/>
            <person name="Wollam A."/>
            <person name="Palsikar V.B."/>
            <person name="Mardis E.R."/>
            <person name="Wilson R.K."/>
        </authorList>
    </citation>
    <scope>NUCLEOTIDE SEQUENCE [LARGE SCALE GENOMIC DNA]</scope>
    <source>
        <strain evidence="5">DNF00729</strain>
    </source>
</reference>
<feature type="signal peptide" evidence="2">
    <location>
        <begin position="1"/>
        <end position="28"/>
    </location>
</feature>
<feature type="compositionally biased region" description="Basic and acidic residues" evidence="1">
    <location>
        <begin position="131"/>
        <end position="160"/>
    </location>
</feature>
<dbReference type="SUPFAM" id="SSF49478">
    <property type="entry name" value="Cna protein B-type domain"/>
    <property type="match status" value="3"/>
</dbReference>
<feature type="region of interest" description="Disordered" evidence="1">
    <location>
        <begin position="963"/>
        <end position="1024"/>
    </location>
</feature>
<organism evidence="4 5">
    <name type="scientific">Aedoeadaptatus coxii</name>
    <dbReference type="NCBI Taxonomy" id="755172"/>
    <lineage>
        <taxon>Bacteria</taxon>
        <taxon>Bacillati</taxon>
        <taxon>Bacillota</taxon>
        <taxon>Tissierellia</taxon>
        <taxon>Tissierellales</taxon>
        <taxon>Peptoniphilaceae</taxon>
        <taxon>Aedoeadaptatus</taxon>
    </lineage>
</organism>
<dbReference type="InterPro" id="IPR011050">
    <property type="entry name" value="Pectin_lyase_fold/virulence"/>
</dbReference>
<protein>
    <submittedName>
        <fullName evidence="4">Putative LPXTG-motif protein cell wall anchor domain protein</fullName>
    </submittedName>
</protein>
<evidence type="ECO:0000313" key="5">
    <source>
        <dbReference type="Proteomes" id="UP000070442"/>
    </source>
</evidence>
<dbReference type="Pfam" id="PF05738">
    <property type="entry name" value="Cna_B"/>
    <property type="match status" value="3"/>
</dbReference>
<dbReference type="InterPro" id="IPR008454">
    <property type="entry name" value="Collagen-bd_Cna-like_B-typ_dom"/>
</dbReference>
<dbReference type="CDD" id="cd00222">
    <property type="entry name" value="CollagenBindB"/>
    <property type="match status" value="3"/>
</dbReference>
<feature type="domain" description="CNA-B" evidence="3">
    <location>
        <begin position="755"/>
        <end position="852"/>
    </location>
</feature>
<feature type="domain" description="CNA-B" evidence="3">
    <location>
        <begin position="653"/>
        <end position="744"/>
    </location>
</feature>
<feature type="domain" description="CNA-B" evidence="3">
    <location>
        <begin position="871"/>
        <end position="969"/>
    </location>
</feature>
<dbReference type="Gene3D" id="2.60.40.1140">
    <property type="entry name" value="Collagen-binding surface protein Cna, B-type domain"/>
    <property type="match status" value="3"/>
</dbReference>